<organism evidence="1">
    <name type="scientific">marine metagenome</name>
    <dbReference type="NCBI Taxonomy" id="408172"/>
    <lineage>
        <taxon>unclassified sequences</taxon>
        <taxon>metagenomes</taxon>
        <taxon>ecological metagenomes</taxon>
    </lineage>
</organism>
<evidence type="ECO:0000313" key="1">
    <source>
        <dbReference type="EMBL" id="SVC19110.1"/>
    </source>
</evidence>
<dbReference type="AlphaFoldDB" id="A0A382K3T4"/>
<name>A0A382K3T4_9ZZZZ</name>
<protein>
    <submittedName>
        <fullName evidence="1">Uncharacterized protein</fullName>
    </submittedName>
</protein>
<proteinExistence type="predicted"/>
<dbReference type="EMBL" id="UINC01078229">
    <property type="protein sequence ID" value="SVC19110.1"/>
    <property type="molecule type" value="Genomic_DNA"/>
</dbReference>
<accession>A0A382K3T4</accession>
<reference evidence="1" key="1">
    <citation type="submission" date="2018-05" db="EMBL/GenBank/DDBJ databases">
        <authorList>
            <person name="Lanie J.A."/>
            <person name="Ng W.-L."/>
            <person name="Kazmierczak K.M."/>
            <person name="Andrzejewski T.M."/>
            <person name="Davidsen T.M."/>
            <person name="Wayne K.J."/>
            <person name="Tettelin H."/>
            <person name="Glass J.I."/>
            <person name="Rusch D."/>
            <person name="Podicherti R."/>
            <person name="Tsui H.-C.T."/>
            <person name="Winkler M.E."/>
        </authorList>
    </citation>
    <scope>NUCLEOTIDE SEQUENCE</scope>
</reference>
<gene>
    <name evidence="1" type="ORF">METZ01_LOCUS271964</name>
</gene>
<sequence>MQYISAVPDELGQPWIEGCKPVRNVGEAVRVRLGLMLDAIRPDDLT</sequence>